<dbReference type="AlphaFoldDB" id="A0A1I8FCB4"/>
<feature type="region of interest" description="Disordered" evidence="1">
    <location>
        <begin position="73"/>
        <end position="98"/>
    </location>
</feature>
<evidence type="ECO:0000313" key="2">
    <source>
        <dbReference type="Proteomes" id="UP000095280"/>
    </source>
</evidence>
<feature type="compositionally biased region" description="Polar residues" evidence="1">
    <location>
        <begin position="37"/>
        <end position="47"/>
    </location>
</feature>
<feature type="compositionally biased region" description="Basic and acidic residues" evidence="1">
    <location>
        <begin position="19"/>
        <end position="31"/>
    </location>
</feature>
<accession>A0A1I8FCB4</accession>
<feature type="region of interest" description="Disordered" evidence="1">
    <location>
        <begin position="197"/>
        <end position="230"/>
    </location>
</feature>
<feature type="compositionally biased region" description="Polar residues" evidence="1">
    <location>
        <begin position="199"/>
        <end position="208"/>
    </location>
</feature>
<name>A0A1I8FCB4_9PLAT</name>
<protein>
    <submittedName>
        <fullName evidence="3">Uncharacterized protein</fullName>
    </submittedName>
</protein>
<reference evidence="3" key="1">
    <citation type="submission" date="2016-11" db="UniProtKB">
        <authorList>
            <consortium name="WormBaseParasite"/>
        </authorList>
    </citation>
    <scope>IDENTIFICATION</scope>
</reference>
<proteinExistence type="predicted"/>
<dbReference type="Proteomes" id="UP000095280">
    <property type="component" value="Unplaced"/>
</dbReference>
<feature type="compositionally biased region" description="Basic residues" evidence="1">
    <location>
        <begin position="78"/>
        <end position="87"/>
    </location>
</feature>
<feature type="region of interest" description="Disordered" evidence="1">
    <location>
        <begin position="16"/>
        <end position="50"/>
    </location>
</feature>
<evidence type="ECO:0000313" key="3">
    <source>
        <dbReference type="WBParaSite" id="maker-unitig_27617-snap-gene-0.2-mRNA-1"/>
    </source>
</evidence>
<keyword evidence="2" id="KW-1185">Reference proteome</keyword>
<evidence type="ECO:0000256" key="1">
    <source>
        <dbReference type="SAM" id="MobiDB-lite"/>
    </source>
</evidence>
<organism evidence="2 3">
    <name type="scientific">Macrostomum lignano</name>
    <dbReference type="NCBI Taxonomy" id="282301"/>
    <lineage>
        <taxon>Eukaryota</taxon>
        <taxon>Metazoa</taxon>
        <taxon>Spiralia</taxon>
        <taxon>Lophotrochozoa</taxon>
        <taxon>Platyhelminthes</taxon>
        <taxon>Rhabditophora</taxon>
        <taxon>Macrostomorpha</taxon>
        <taxon>Macrostomida</taxon>
        <taxon>Macrostomidae</taxon>
        <taxon>Macrostomum</taxon>
    </lineage>
</organism>
<dbReference type="WBParaSite" id="maker-unitig_27617-snap-gene-0.2-mRNA-1">
    <property type="protein sequence ID" value="maker-unitig_27617-snap-gene-0.2-mRNA-1"/>
    <property type="gene ID" value="maker-unitig_27617-snap-gene-0.2"/>
</dbReference>
<sequence length="368" mass="41352">SSFIFALGLPFFRTNWKPRPREQQTNPKDEDSVMGNRESSSQMSCGSASDADFLDSSTDSSYVSYEACTESSSCRDTRRSRRQHRRPATVQADNTPVPLAAQAATVARRWRQQSRAAHSVDLTPRTSLQLPDSPASSDLCSILNHHHDDERRHSAMARCACRRSLSTGTGDQQQQQQQQSLADLNAAPLEFFPMRSQRAHSCQRTSTVLPPRRKHQQLDEQRLSSSSARPDHSCCEPMSFCGPGCTPLELVHRVTARGVRRQTDEESYLALTLHHWTTERAARYLKVEQLFRWGVSSSSEQQQKQQNTRSQLKHQFPYVVSTAASPAAAASAAASRSVGCLDLQHRRILGLENSEQVTRSRRVCKRCK</sequence>